<dbReference type="CDD" id="cd00093">
    <property type="entry name" value="HTH_XRE"/>
    <property type="match status" value="1"/>
</dbReference>
<keyword evidence="3" id="KW-1185">Reference proteome</keyword>
<evidence type="ECO:0000313" key="3">
    <source>
        <dbReference type="Proteomes" id="UP001595607"/>
    </source>
</evidence>
<dbReference type="PANTHER" id="PTHR35010:SF4">
    <property type="entry name" value="BLL5781 PROTEIN"/>
    <property type="match status" value="1"/>
</dbReference>
<organism evidence="2 3">
    <name type="scientific">Parvularcula lutaonensis</name>
    <dbReference type="NCBI Taxonomy" id="491923"/>
    <lineage>
        <taxon>Bacteria</taxon>
        <taxon>Pseudomonadati</taxon>
        <taxon>Pseudomonadota</taxon>
        <taxon>Alphaproteobacteria</taxon>
        <taxon>Parvularculales</taxon>
        <taxon>Parvularculaceae</taxon>
        <taxon>Parvularcula</taxon>
    </lineage>
</organism>
<dbReference type="InterPro" id="IPR041413">
    <property type="entry name" value="MLTR_LBD"/>
</dbReference>
<proteinExistence type="predicted"/>
<protein>
    <submittedName>
        <fullName evidence="2">Helix-turn-helix domain-containing protein</fullName>
    </submittedName>
</protein>
<dbReference type="SMART" id="SM00530">
    <property type="entry name" value="HTH_XRE"/>
    <property type="match status" value="1"/>
</dbReference>
<feature type="domain" description="HTH cro/C1-type" evidence="1">
    <location>
        <begin position="6"/>
        <end position="60"/>
    </location>
</feature>
<dbReference type="Pfam" id="PF01381">
    <property type="entry name" value="HTH_3"/>
    <property type="match status" value="1"/>
</dbReference>
<dbReference type="Proteomes" id="UP001595607">
    <property type="component" value="Unassembled WGS sequence"/>
</dbReference>
<comment type="caution">
    <text evidence="2">The sequence shown here is derived from an EMBL/GenBank/DDBJ whole genome shotgun (WGS) entry which is preliminary data.</text>
</comment>
<reference evidence="3" key="1">
    <citation type="journal article" date="2019" name="Int. J. Syst. Evol. Microbiol.">
        <title>The Global Catalogue of Microorganisms (GCM) 10K type strain sequencing project: providing services to taxonomists for standard genome sequencing and annotation.</title>
        <authorList>
            <consortium name="The Broad Institute Genomics Platform"/>
            <consortium name="The Broad Institute Genome Sequencing Center for Infectious Disease"/>
            <person name="Wu L."/>
            <person name="Ma J."/>
        </authorList>
    </citation>
    <scope>NUCLEOTIDE SEQUENCE [LARGE SCALE GENOMIC DNA]</scope>
    <source>
        <strain evidence="3">KCTC 22245</strain>
    </source>
</reference>
<evidence type="ECO:0000259" key="1">
    <source>
        <dbReference type="PROSITE" id="PS50943"/>
    </source>
</evidence>
<dbReference type="EMBL" id="JBHRVA010000003">
    <property type="protein sequence ID" value="MFC3303101.1"/>
    <property type="molecule type" value="Genomic_DNA"/>
</dbReference>
<dbReference type="InterPro" id="IPR001387">
    <property type="entry name" value="Cro/C1-type_HTH"/>
</dbReference>
<dbReference type="Gene3D" id="3.30.450.180">
    <property type="match status" value="1"/>
</dbReference>
<sequence length="254" mass="27855">MFGDELKRWRLARRLSQEALSDLAQVSTRHLSCLERNIAWPSESMVLKLSRALELPLRERNSMLGVAGYAQRWHDNGEEIPTGLMPVVDRILATQAVPAYALNGKFTVLRANPLGWTMLKMLTPDAEPGMNVAEVFLSDGAHRTLILDYPAAGRGFLARLRAEAAGQGPNSPLRPIIQAAERDPIFAASEDGPASADPVLPLTIDMMGTETRWLTVLLSFGTPQDAMVEQLTIEQMLPADDATEAFLKAIAQPN</sequence>
<accession>A0ABV7MD29</accession>
<evidence type="ECO:0000313" key="2">
    <source>
        <dbReference type="EMBL" id="MFC3303101.1"/>
    </source>
</evidence>
<dbReference type="InterPro" id="IPR010982">
    <property type="entry name" value="Lambda_DNA-bd_dom_sf"/>
</dbReference>
<gene>
    <name evidence="2" type="ORF">ACFONP_10190</name>
</gene>
<dbReference type="Gene3D" id="1.10.260.40">
    <property type="entry name" value="lambda repressor-like DNA-binding domains"/>
    <property type="match status" value="1"/>
</dbReference>
<dbReference type="SUPFAM" id="SSF47413">
    <property type="entry name" value="lambda repressor-like DNA-binding domains"/>
    <property type="match status" value="1"/>
</dbReference>
<dbReference type="PANTHER" id="PTHR35010">
    <property type="entry name" value="BLL4672 PROTEIN-RELATED"/>
    <property type="match status" value="1"/>
</dbReference>
<dbReference type="PROSITE" id="PS50943">
    <property type="entry name" value="HTH_CROC1"/>
    <property type="match status" value="1"/>
</dbReference>
<name>A0ABV7MD29_9PROT</name>
<dbReference type="RefSeq" id="WP_189575304.1">
    <property type="nucleotide sequence ID" value="NZ_BMXU01000002.1"/>
</dbReference>
<dbReference type="Pfam" id="PF17765">
    <property type="entry name" value="MLTR_LBD"/>
    <property type="match status" value="1"/>
</dbReference>